<dbReference type="GO" id="GO:0008234">
    <property type="term" value="F:cysteine-type peptidase activity"/>
    <property type="evidence" value="ECO:0007669"/>
    <property type="project" value="UniProtKB-KW"/>
</dbReference>
<dbReference type="SUPFAM" id="SSF54001">
    <property type="entry name" value="Cysteine proteinases"/>
    <property type="match status" value="1"/>
</dbReference>
<evidence type="ECO:0000256" key="5">
    <source>
        <dbReference type="SAM" id="MobiDB-lite"/>
    </source>
</evidence>
<evidence type="ECO:0000259" key="6">
    <source>
        <dbReference type="PROSITE" id="PS51935"/>
    </source>
</evidence>
<proteinExistence type="inferred from homology"/>
<comment type="caution">
    <text evidence="7">The sequence shown here is derived from an EMBL/GenBank/DDBJ whole genome shotgun (WGS) entry which is preliminary data.</text>
</comment>
<dbReference type="InterPro" id="IPR038765">
    <property type="entry name" value="Papain-like_cys_pep_sf"/>
</dbReference>
<dbReference type="PANTHER" id="PTHR47053:SF1">
    <property type="entry name" value="MUREIN DD-ENDOPEPTIDASE MEPH-RELATED"/>
    <property type="match status" value="1"/>
</dbReference>
<feature type="domain" description="NlpC/P60" evidence="6">
    <location>
        <begin position="151"/>
        <end position="262"/>
    </location>
</feature>
<dbReference type="Pfam" id="PF00877">
    <property type="entry name" value="NLPC_P60"/>
    <property type="match status" value="1"/>
</dbReference>
<comment type="similarity">
    <text evidence="1">Belongs to the peptidase C40 family.</text>
</comment>
<dbReference type="InterPro" id="IPR000064">
    <property type="entry name" value="NLP_P60_dom"/>
</dbReference>
<organism evidence="7 8">
    <name type="scientific">Occultella aeris</name>
    <dbReference type="NCBI Taxonomy" id="2761496"/>
    <lineage>
        <taxon>Bacteria</taxon>
        <taxon>Bacillati</taxon>
        <taxon>Actinomycetota</taxon>
        <taxon>Actinomycetes</taxon>
        <taxon>Micrococcales</taxon>
        <taxon>Ruaniaceae</taxon>
        <taxon>Occultella</taxon>
    </lineage>
</organism>
<accession>A0A7M4DIH7</accession>
<dbReference type="PROSITE" id="PS51935">
    <property type="entry name" value="NLPC_P60"/>
    <property type="match status" value="1"/>
</dbReference>
<keyword evidence="8" id="KW-1185">Reference proteome</keyword>
<name>A0A7M4DIH7_9MICO</name>
<evidence type="ECO:0000256" key="4">
    <source>
        <dbReference type="ARBA" id="ARBA00022807"/>
    </source>
</evidence>
<keyword evidence="4" id="KW-0788">Thiol protease</keyword>
<dbReference type="EMBL" id="CACRYJ010000025">
    <property type="protein sequence ID" value="VZO36750.1"/>
    <property type="molecule type" value="Genomic_DNA"/>
</dbReference>
<protein>
    <submittedName>
        <fullName evidence="7">Putative endopeptidase p60</fullName>
        <ecNumber evidence="7">3.4.-.-</ecNumber>
    </submittedName>
</protein>
<evidence type="ECO:0000313" key="7">
    <source>
        <dbReference type="EMBL" id="VZO36750.1"/>
    </source>
</evidence>
<evidence type="ECO:0000256" key="3">
    <source>
        <dbReference type="ARBA" id="ARBA00022801"/>
    </source>
</evidence>
<evidence type="ECO:0000313" key="8">
    <source>
        <dbReference type="Proteomes" id="UP000419743"/>
    </source>
</evidence>
<feature type="compositionally biased region" description="Low complexity" evidence="5">
    <location>
        <begin position="116"/>
        <end position="132"/>
    </location>
</feature>
<dbReference type="InterPro" id="IPR051202">
    <property type="entry name" value="Peptidase_C40"/>
</dbReference>
<dbReference type="AlphaFoldDB" id="A0A7M4DIH7"/>
<reference evidence="7 8" key="1">
    <citation type="submission" date="2019-11" db="EMBL/GenBank/DDBJ databases">
        <authorList>
            <person name="Criscuolo A."/>
        </authorList>
    </citation>
    <scope>NUCLEOTIDE SEQUENCE [LARGE SCALE GENOMIC DNA]</scope>
    <source>
        <strain evidence="7">CIP111667</strain>
    </source>
</reference>
<dbReference type="PANTHER" id="PTHR47053">
    <property type="entry name" value="MUREIN DD-ENDOPEPTIDASE MEPH-RELATED"/>
    <property type="match status" value="1"/>
</dbReference>
<feature type="compositionally biased region" description="Pro residues" evidence="5">
    <location>
        <begin position="106"/>
        <end position="115"/>
    </location>
</feature>
<keyword evidence="2" id="KW-0645">Protease</keyword>
<gene>
    <name evidence="7" type="primary">iap_2</name>
    <name evidence="7" type="ORF">HALOF300_01930</name>
</gene>
<dbReference type="Proteomes" id="UP000419743">
    <property type="component" value="Unassembled WGS sequence"/>
</dbReference>
<evidence type="ECO:0000256" key="1">
    <source>
        <dbReference type="ARBA" id="ARBA00007074"/>
    </source>
</evidence>
<evidence type="ECO:0000256" key="2">
    <source>
        <dbReference type="ARBA" id="ARBA00022670"/>
    </source>
</evidence>
<dbReference type="GO" id="GO:0006508">
    <property type="term" value="P:proteolysis"/>
    <property type="evidence" value="ECO:0007669"/>
    <property type="project" value="UniProtKB-KW"/>
</dbReference>
<sequence>MTECIAGARHRAARRPVTPLTTFGQAVAGTVGRRAVAAVASSGIILTLSASAGIAAPNNVAPVQAANLTAAAAANLDSPGTTSEVVTVAADAAWSFTAVEATSEAAPPPPPPPPVVVTTTARTTASESQASRSTEREAVEETPAAAPQVTSASAAAVIDIAYRYVGTPYVYGGGTPSGFDCSGFTSYVFAQVGISLPRSSSAQRSAGTIVSAAEAQPGDLIWWPGHVGIYLGGDQHIAARNPGTPLTAGPIYRANPTFIRVL</sequence>
<keyword evidence="3 7" id="KW-0378">Hydrolase</keyword>
<dbReference type="Gene3D" id="3.90.1720.10">
    <property type="entry name" value="endopeptidase domain like (from Nostoc punctiforme)"/>
    <property type="match status" value="1"/>
</dbReference>
<feature type="region of interest" description="Disordered" evidence="5">
    <location>
        <begin position="100"/>
        <end position="146"/>
    </location>
</feature>
<dbReference type="EC" id="3.4.-.-" evidence="7"/>